<dbReference type="AlphaFoldDB" id="A0A644WQU8"/>
<dbReference type="EMBL" id="VSSQ01001055">
    <property type="protein sequence ID" value="MPM04624.1"/>
    <property type="molecule type" value="Genomic_DNA"/>
</dbReference>
<dbReference type="InterPro" id="IPR012341">
    <property type="entry name" value="6hp_glycosidase-like_sf"/>
</dbReference>
<dbReference type="PANTHER" id="PTHR36845">
    <property type="entry name" value="HYDROLASE, PUTATIVE (AFU_ORTHOLOGUE AFUA_7G05090)-RELATED"/>
    <property type="match status" value="1"/>
</dbReference>
<dbReference type="GO" id="GO:0102212">
    <property type="term" value="F:unsaturated chondroitin disaccharide hydrolase activity"/>
    <property type="evidence" value="ECO:0007669"/>
    <property type="project" value="UniProtKB-EC"/>
</dbReference>
<sequence>MKEITSQTVLKALDEAVSQVRRNLPSFTYQCQNHSSVNNFYPAVENNQWTCGFWPGEVCLAYEHTGDPVLVHAAHILSESFLSRIEQKIEVDHHDMGFLYTPSCVSLFKLDGSLRARKAALLAADQLLTRFQQRGSFLQAWGPMGARENYRFIIDCLMNLPLLYWASEQSGDEKYRTIALKHTQTCLANSFRPDGSTFHTFFMDPETGLPVRGETCQGYRADSSWARGQAWGIYGLALSYRYTSDPVCVDQFRTASEYFLSKLPSDLIPYWDLIFTEGDEPRDSSSASIVACGFLEMAAMLAADEAAYYISWAKALMQSLYEHYRVTDPHTSNGLVLHGTYSKKSPYNTCTPEGVDECVSWGDYFYMEALTRLKGDWVSYW</sequence>
<dbReference type="InterPro" id="IPR052369">
    <property type="entry name" value="UG_Glycosaminoglycan_Hydrolase"/>
</dbReference>
<evidence type="ECO:0000256" key="2">
    <source>
        <dbReference type="ARBA" id="ARBA00038358"/>
    </source>
</evidence>
<accession>A0A644WQU8</accession>
<reference evidence="3" key="1">
    <citation type="submission" date="2019-08" db="EMBL/GenBank/DDBJ databases">
        <authorList>
            <person name="Kucharzyk K."/>
            <person name="Murdoch R.W."/>
            <person name="Higgins S."/>
            <person name="Loffler F."/>
        </authorList>
    </citation>
    <scope>NUCLEOTIDE SEQUENCE</scope>
</reference>
<dbReference type="Gene3D" id="1.50.10.10">
    <property type="match status" value="1"/>
</dbReference>
<dbReference type="Pfam" id="PF07470">
    <property type="entry name" value="Glyco_hydro_88"/>
    <property type="match status" value="1"/>
</dbReference>
<name>A0A644WQU8_9ZZZZ</name>
<keyword evidence="1 3" id="KW-0378">Hydrolase</keyword>
<comment type="caution">
    <text evidence="3">The sequence shown here is derived from an EMBL/GenBank/DDBJ whole genome shotgun (WGS) entry which is preliminary data.</text>
</comment>
<dbReference type="PANTHER" id="PTHR36845:SF1">
    <property type="entry name" value="HYDROLASE, PUTATIVE (AFU_ORTHOLOGUE AFUA_7G05090)-RELATED"/>
    <property type="match status" value="1"/>
</dbReference>
<evidence type="ECO:0000313" key="3">
    <source>
        <dbReference type="EMBL" id="MPM04624.1"/>
    </source>
</evidence>
<comment type="similarity">
    <text evidence="2">Belongs to the glycosyl hydrolase 88 family.</text>
</comment>
<dbReference type="GO" id="GO:0000272">
    <property type="term" value="P:polysaccharide catabolic process"/>
    <property type="evidence" value="ECO:0007669"/>
    <property type="project" value="TreeGrafter"/>
</dbReference>
<dbReference type="InterPro" id="IPR008928">
    <property type="entry name" value="6-hairpin_glycosidase_sf"/>
</dbReference>
<dbReference type="EC" id="3.2.1.180" evidence="3"/>
<dbReference type="GO" id="GO:0052757">
    <property type="term" value="F:chondroitin hydrolase activity"/>
    <property type="evidence" value="ECO:0007669"/>
    <property type="project" value="TreeGrafter"/>
</dbReference>
<keyword evidence="3" id="KW-0326">Glycosidase</keyword>
<organism evidence="3">
    <name type="scientific">bioreactor metagenome</name>
    <dbReference type="NCBI Taxonomy" id="1076179"/>
    <lineage>
        <taxon>unclassified sequences</taxon>
        <taxon>metagenomes</taxon>
        <taxon>ecological metagenomes</taxon>
    </lineage>
</organism>
<gene>
    <name evidence="3" type="primary">ugl_8</name>
    <name evidence="3" type="ORF">SDC9_50902</name>
</gene>
<proteinExistence type="inferred from homology"/>
<dbReference type="InterPro" id="IPR010905">
    <property type="entry name" value="Glyco_hydro_88"/>
</dbReference>
<dbReference type="SUPFAM" id="SSF48208">
    <property type="entry name" value="Six-hairpin glycosidases"/>
    <property type="match status" value="1"/>
</dbReference>
<protein>
    <submittedName>
        <fullName evidence="3">Unsaturated chondroitin disaccharide hydrolase</fullName>
        <ecNumber evidence="3">3.2.1.180</ecNumber>
    </submittedName>
</protein>
<evidence type="ECO:0000256" key="1">
    <source>
        <dbReference type="ARBA" id="ARBA00022801"/>
    </source>
</evidence>